<comment type="subunit">
    <text evidence="3 13">Monomer.</text>
</comment>
<proteinExistence type="inferred from homology"/>
<dbReference type="AlphaFoldDB" id="A0A3N0V6V7"/>
<dbReference type="NCBIfam" id="TIGR00548">
    <property type="entry name" value="lolB"/>
    <property type="match status" value="1"/>
</dbReference>
<evidence type="ECO:0000256" key="2">
    <source>
        <dbReference type="ARBA" id="ARBA00009696"/>
    </source>
</evidence>
<feature type="chain" id="PRO_5018148964" description="Outer-membrane lipoprotein LolB" evidence="14">
    <location>
        <begin position="24"/>
        <end position="211"/>
    </location>
</feature>
<evidence type="ECO:0000256" key="7">
    <source>
        <dbReference type="ARBA" id="ARBA00022927"/>
    </source>
</evidence>
<comment type="subcellular location">
    <subcellularLocation>
        <location evidence="1 13">Cell outer membrane</location>
        <topology evidence="1 13">Lipid-anchor</topology>
    </subcellularLocation>
</comment>
<feature type="signal peptide" evidence="14">
    <location>
        <begin position="1"/>
        <end position="23"/>
    </location>
</feature>
<keyword evidence="8 13" id="KW-0472">Membrane</keyword>
<keyword evidence="6 13" id="KW-0732">Signal</keyword>
<evidence type="ECO:0000313" key="15">
    <source>
        <dbReference type="EMBL" id="ROH88453.1"/>
    </source>
</evidence>
<keyword evidence="12 13" id="KW-0449">Lipoprotein</keyword>
<dbReference type="HAMAP" id="MF_00233">
    <property type="entry name" value="LolB"/>
    <property type="match status" value="1"/>
</dbReference>
<evidence type="ECO:0000256" key="4">
    <source>
        <dbReference type="ARBA" id="ARBA00016202"/>
    </source>
</evidence>
<reference evidence="15 16" key="1">
    <citation type="submission" date="2018-10" db="EMBL/GenBank/DDBJ databases">
        <authorList>
            <person name="Chen W.-M."/>
        </authorList>
    </citation>
    <scope>NUCLEOTIDE SEQUENCE [LARGE SCALE GENOMIC DNA]</scope>
    <source>
        <strain evidence="15 16">H-5</strain>
    </source>
</reference>
<evidence type="ECO:0000256" key="14">
    <source>
        <dbReference type="SAM" id="SignalP"/>
    </source>
</evidence>
<evidence type="ECO:0000256" key="12">
    <source>
        <dbReference type="ARBA" id="ARBA00023288"/>
    </source>
</evidence>
<keyword evidence="9 13" id="KW-0564">Palmitate</keyword>
<dbReference type="CDD" id="cd16326">
    <property type="entry name" value="LolB"/>
    <property type="match status" value="1"/>
</dbReference>
<accession>A0A3N0V6V7</accession>
<comment type="caution">
    <text evidence="15">The sequence shown here is derived from an EMBL/GenBank/DDBJ whole genome shotgun (WGS) entry which is preliminary data.</text>
</comment>
<dbReference type="EMBL" id="RJVP01000001">
    <property type="protein sequence ID" value="ROH88453.1"/>
    <property type="molecule type" value="Genomic_DNA"/>
</dbReference>
<protein>
    <recommendedName>
        <fullName evidence="4 13">Outer-membrane lipoprotein LolB</fullName>
    </recommendedName>
</protein>
<evidence type="ECO:0000256" key="5">
    <source>
        <dbReference type="ARBA" id="ARBA00022448"/>
    </source>
</evidence>
<dbReference type="GO" id="GO:0015031">
    <property type="term" value="P:protein transport"/>
    <property type="evidence" value="ECO:0007669"/>
    <property type="project" value="UniProtKB-KW"/>
</dbReference>
<evidence type="ECO:0000256" key="6">
    <source>
        <dbReference type="ARBA" id="ARBA00022729"/>
    </source>
</evidence>
<keyword evidence="11 13" id="KW-0998">Cell outer membrane</keyword>
<dbReference type="Pfam" id="PF03550">
    <property type="entry name" value="LolB"/>
    <property type="match status" value="1"/>
</dbReference>
<evidence type="ECO:0000256" key="1">
    <source>
        <dbReference type="ARBA" id="ARBA00004459"/>
    </source>
</evidence>
<keyword evidence="5 13" id="KW-0813">Transport</keyword>
<dbReference type="SUPFAM" id="SSF89392">
    <property type="entry name" value="Prokaryotic lipoproteins and lipoprotein localization factors"/>
    <property type="match status" value="1"/>
</dbReference>
<gene>
    <name evidence="13 15" type="primary">lolB</name>
    <name evidence="15" type="ORF">ED236_03095</name>
</gene>
<dbReference type="RefSeq" id="WP_123236444.1">
    <property type="nucleotide sequence ID" value="NZ_RJVP01000001.1"/>
</dbReference>
<evidence type="ECO:0000256" key="8">
    <source>
        <dbReference type="ARBA" id="ARBA00023136"/>
    </source>
</evidence>
<keyword evidence="7 13" id="KW-0653">Protein transport</keyword>
<evidence type="ECO:0000256" key="9">
    <source>
        <dbReference type="ARBA" id="ARBA00023139"/>
    </source>
</evidence>
<dbReference type="InterPro" id="IPR004565">
    <property type="entry name" value="OM_lipoprot_LolB"/>
</dbReference>
<dbReference type="InterPro" id="IPR029046">
    <property type="entry name" value="LolA/LolB/LppX"/>
</dbReference>
<evidence type="ECO:0000256" key="10">
    <source>
        <dbReference type="ARBA" id="ARBA00023186"/>
    </source>
</evidence>
<sequence>MSQARFTLALTLGLALLSGCTTLPVTPVASSSAPASVYAEHLAKQAQLSDFHLQGRIAVQNGQRGFSARSDWQHAGVTDQISLYSPLGSQVAEIAADPSQVSLRTQDGKLYQAADAESLTEQTLGWRLPLRGLSDWVLGRPADSAVTLSRWDDMGRLLQLQQDGWDIVYSEYLQVDGYQLPQRITLRNAQLTIKLISSQWKISPQNTGITP</sequence>
<evidence type="ECO:0000256" key="3">
    <source>
        <dbReference type="ARBA" id="ARBA00011245"/>
    </source>
</evidence>
<evidence type="ECO:0000256" key="13">
    <source>
        <dbReference type="HAMAP-Rule" id="MF_00233"/>
    </source>
</evidence>
<organism evidence="15 16">
    <name type="scientific">Pseudomethylobacillus aquaticus</name>
    <dbReference type="NCBI Taxonomy" id="2676064"/>
    <lineage>
        <taxon>Bacteria</taxon>
        <taxon>Pseudomonadati</taxon>
        <taxon>Pseudomonadota</taxon>
        <taxon>Betaproteobacteria</taxon>
        <taxon>Nitrosomonadales</taxon>
        <taxon>Methylophilaceae</taxon>
        <taxon>Pseudomethylobacillus</taxon>
    </lineage>
</organism>
<comment type="function">
    <text evidence="13">Plays a critical role in the incorporation of lipoproteins in the outer membrane after they are released by the LolA protein.</text>
</comment>
<name>A0A3N0V6V7_9PROT</name>
<dbReference type="GO" id="GO:0009279">
    <property type="term" value="C:cell outer membrane"/>
    <property type="evidence" value="ECO:0007669"/>
    <property type="project" value="UniProtKB-SubCell"/>
</dbReference>
<evidence type="ECO:0000256" key="11">
    <source>
        <dbReference type="ARBA" id="ARBA00023237"/>
    </source>
</evidence>
<keyword evidence="16" id="KW-1185">Reference proteome</keyword>
<dbReference type="Proteomes" id="UP000275137">
    <property type="component" value="Unassembled WGS sequence"/>
</dbReference>
<keyword evidence="10 13" id="KW-0143">Chaperone</keyword>
<dbReference type="Gene3D" id="2.50.20.10">
    <property type="entry name" value="Lipoprotein localisation LolA/LolB/LppX"/>
    <property type="match status" value="1"/>
</dbReference>
<dbReference type="GO" id="GO:0044874">
    <property type="term" value="P:lipoprotein localization to outer membrane"/>
    <property type="evidence" value="ECO:0007669"/>
    <property type="project" value="UniProtKB-UniRule"/>
</dbReference>
<comment type="similarity">
    <text evidence="2 13">Belongs to the LolB family.</text>
</comment>
<evidence type="ECO:0000313" key="16">
    <source>
        <dbReference type="Proteomes" id="UP000275137"/>
    </source>
</evidence>
<dbReference type="PROSITE" id="PS51257">
    <property type="entry name" value="PROKAR_LIPOPROTEIN"/>
    <property type="match status" value="1"/>
</dbReference>